<sequence>MVRRLAAEGGPVACSRLYDGIGKSTASHHFKTLREAGIIERSSRDGQTFQRLRVDEVEEALPGVLTAIVAAARR</sequence>
<dbReference type="InterPro" id="IPR036390">
    <property type="entry name" value="WH_DNA-bd_sf"/>
</dbReference>
<keyword evidence="2" id="KW-1185">Reference proteome</keyword>
<dbReference type="AlphaFoldDB" id="A0A5C8NJI0"/>
<evidence type="ECO:0000313" key="1">
    <source>
        <dbReference type="EMBL" id="TXL60971.1"/>
    </source>
</evidence>
<evidence type="ECO:0000313" key="2">
    <source>
        <dbReference type="Proteomes" id="UP000321571"/>
    </source>
</evidence>
<protein>
    <submittedName>
        <fullName evidence="1">Helix-turn-helix transcriptional regulator</fullName>
    </submittedName>
</protein>
<dbReference type="Gene3D" id="1.10.10.10">
    <property type="entry name" value="Winged helix-like DNA-binding domain superfamily/Winged helix DNA-binding domain"/>
    <property type="match status" value="1"/>
</dbReference>
<dbReference type="Pfam" id="PF12840">
    <property type="entry name" value="HTH_20"/>
    <property type="match status" value="1"/>
</dbReference>
<proteinExistence type="predicted"/>
<accession>A0A5C8NJI0</accession>
<dbReference type="Proteomes" id="UP000321571">
    <property type="component" value="Unassembled WGS sequence"/>
</dbReference>
<dbReference type="OrthoDB" id="4471357at2"/>
<reference evidence="1 2" key="1">
    <citation type="submission" date="2019-06" db="EMBL/GenBank/DDBJ databases">
        <title>Aeromicrobium sp. nov., isolated from a maize field.</title>
        <authorList>
            <person name="Lin S.-Y."/>
            <person name="Tsai C.-F."/>
            <person name="Young C.-C."/>
        </authorList>
    </citation>
    <scope>NUCLEOTIDE SEQUENCE [LARGE SCALE GENOMIC DNA]</scope>
    <source>
        <strain evidence="1 2">CC-CFT486</strain>
    </source>
</reference>
<name>A0A5C8NJI0_9ACTN</name>
<gene>
    <name evidence="1" type="ORF">FHP06_10890</name>
</gene>
<organism evidence="1 2">
    <name type="scientific">Aeromicrobium terrae</name>
    <dbReference type="NCBI Taxonomy" id="2498846"/>
    <lineage>
        <taxon>Bacteria</taxon>
        <taxon>Bacillati</taxon>
        <taxon>Actinomycetota</taxon>
        <taxon>Actinomycetes</taxon>
        <taxon>Propionibacteriales</taxon>
        <taxon>Nocardioidaceae</taxon>
        <taxon>Aeromicrobium</taxon>
    </lineage>
</organism>
<comment type="caution">
    <text evidence="1">The sequence shown here is derived from an EMBL/GenBank/DDBJ whole genome shotgun (WGS) entry which is preliminary data.</text>
</comment>
<dbReference type="SUPFAM" id="SSF46785">
    <property type="entry name" value="Winged helix' DNA-binding domain"/>
    <property type="match status" value="1"/>
</dbReference>
<dbReference type="InterPro" id="IPR036388">
    <property type="entry name" value="WH-like_DNA-bd_sf"/>
</dbReference>
<dbReference type="EMBL" id="VDUX01000004">
    <property type="protein sequence ID" value="TXL60971.1"/>
    <property type="molecule type" value="Genomic_DNA"/>
</dbReference>